<keyword evidence="4 11" id="KW-0808">Transferase</keyword>
<comment type="subcellular location">
    <subcellularLocation>
        <location evidence="1">Membrane</location>
        <topology evidence="1">Multi-pass membrane protein</topology>
    </subcellularLocation>
</comment>
<evidence type="ECO:0000256" key="4">
    <source>
        <dbReference type="ARBA" id="ARBA00022679"/>
    </source>
</evidence>
<evidence type="ECO:0000256" key="12">
    <source>
        <dbReference type="SAM" id="Phobius"/>
    </source>
</evidence>
<feature type="transmembrane region" description="Helical" evidence="12">
    <location>
        <begin position="140"/>
        <end position="164"/>
    </location>
</feature>
<dbReference type="PROSITE" id="PS00379">
    <property type="entry name" value="CDP_ALCOHOL_P_TRANSF"/>
    <property type="match status" value="1"/>
</dbReference>
<evidence type="ECO:0000256" key="3">
    <source>
        <dbReference type="ARBA" id="ARBA00022516"/>
    </source>
</evidence>
<dbReference type="AlphaFoldDB" id="A0A0D6AYC5"/>
<dbReference type="PATRIC" id="fig|35806.4.peg.716"/>
<accession>A0A0D6AYC5</accession>
<dbReference type="PANTHER" id="PTHR14269:SF61">
    <property type="entry name" value="CDP-DIACYLGLYCEROL--SERINE O-PHOSPHATIDYLTRANSFERASE"/>
    <property type="match status" value="1"/>
</dbReference>
<evidence type="ECO:0000256" key="5">
    <source>
        <dbReference type="ARBA" id="ARBA00022692"/>
    </source>
</evidence>
<feature type="transmembrane region" description="Helical" evidence="12">
    <location>
        <begin position="20"/>
        <end position="41"/>
    </location>
</feature>
<proteinExistence type="inferred from homology"/>
<dbReference type="GeneID" id="93541205"/>
<keyword evidence="5 12" id="KW-0812">Transmembrane</keyword>
<evidence type="ECO:0000256" key="6">
    <source>
        <dbReference type="ARBA" id="ARBA00022989"/>
    </source>
</evidence>
<name>A0A0D6AYC5_RHOSU</name>
<comment type="similarity">
    <text evidence="2 11">Belongs to the CDP-alcohol phosphatidyltransferase class-I family.</text>
</comment>
<evidence type="ECO:0000256" key="9">
    <source>
        <dbReference type="ARBA" id="ARBA00023209"/>
    </source>
</evidence>
<dbReference type="InterPro" id="IPR050324">
    <property type="entry name" value="CDP-alcohol_PTase-I"/>
</dbReference>
<evidence type="ECO:0000256" key="7">
    <source>
        <dbReference type="ARBA" id="ARBA00023098"/>
    </source>
</evidence>
<feature type="transmembrane region" description="Helical" evidence="12">
    <location>
        <begin position="199"/>
        <end position="217"/>
    </location>
</feature>
<reference evidence="13 14" key="1">
    <citation type="submission" date="2015-02" db="EMBL/GenBank/DDBJ databases">
        <title>Genome sequene of Rhodovulum sulfidophilum DSM 2351.</title>
        <authorList>
            <person name="Nagao N."/>
        </authorList>
    </citation>
    <scope>NUCLEOTIDE SEQUENCE [LARGE SCALE GENOMIC DNA]</scope>
    <source>
        <strain evidence="13 14">DSM 2351</strain>
    </source>
</reference>
<dbReference type="KEGG" id="rsu:NHU_00699"/>
<dbReference type="PANTHER" id="PTHR14269">
    <property type="entry name" value="CDP-DIACYLGLYCEROL--GLYCEROL-3-PHOSPHATE 3-PHOSPHATIDYLTRANSFERASE-RELATED"/>
    <property type="match status" value="1"/>
</dbReference>
<dbReference type="Gene3D" id="1.20.120.1760">
    <property type="match status" value="1"/>
</dbReference>
<evidence type="ECO:0000256" key="10">
    <source>
        <dbReference type="ARBA" id="ARBA00023264"/>
    </source>
</evidence>
<evidence type="ECO:0000313" key="13">
    <source>
        <dbReference type="EMBL" id="BAQ67867.1"/>
    </source>
</evidence>
<keyword evidence="8 12" id="KW-0472">Membrane</keyword>
<feature type="transmembrane region" description="Helical" evidence="12">
    <location>
        <begin position="47"/>
        <end position="65"/>
    </location>
</feature>
<dbReference type="Proteomes" id="UP000064912">
    <property type="component" value="Chromosome"/>
</dbReference>
<feature type="transmembrane region" description="Helical" evidence="12">
    <location>
        <begin position="107"/>
        <end position="128"/>
    </location>
</feature>
<dbReference type="InterPro" id="IPR000462">
    <property type="entry name" value="CDP-OH_P_trans"/>
</dbReference>
<sequence>MKKFIRRDPQHRDQVPFLQLLPNLVTLSGMCLGLTSIRFSMDGRYDGAALLLLLAALMDGLDGLLARRLNATSNFGAELDSLSDFLCFGVAPGLLIYRFFLEPSNNFGWIFVLVFAAACCLRLARFNVMRDENAAETSHHFLGVPAPAAAMLGLLPLFVSLAGVVDLRPVPHLVAFWLGFVGVLMISRLRTFSPKAMRIPRALVGLMMFATVVAVGLMFTRIWLLLTALDLIYLAMLGHAALQARRPGAE</sequence>
<dbReference type="GO" id="GO:0008654">
    <property type="term" value="P:phospholipid biosynthetic process"/>
    <property type="evidence" value="ECO:0007669"/>
    <property type="project" value="UniProtKB-KW"/>
</dbReference>
<protein>
    <submittedName>
        <fullName evidence="13">CDP-alcohol phosphatidyltransferase</fullName>
    </submittedName>
</protein>
<feature type="transmembrane region" description="Helical" evidence="12">
    <location>
        <begin position="170"/>
        <end position="187"/>
    </location>
</feature>
<evidence type="ECO:0000313" key="14">
    <source>
        <dbReference type="Proteomes" id="UP000064912"/>
    </source>
</evidence>
<evidence type="ECO:0000256" key="2">
    <source>
        <dbReference type="ARBA" id="ARBA00010441"/>
    </source>
</evidence>
<keyword evidence="7" id="KW-0443">Lipid metabolism</keyword>
<organism evidence="13 14">
    <name type="scientific">Rhodovulum sulfidophilum</name>
    <name type="common">Rhodobacter sulfidophilus</name>
    <dbReference type="NCBI Taxonomy" id="35806"/>
    <lineage>
        <taxon>Bacteria</taxon>
        <taxon>Pseudomonadati</taxon>
        <taxon>Pseudomonadota</taxon>
        <taxon>Alphaproteobacteria</taxon>
        <taxon>Rhodobacterales</taxon>
        <taxon>Paracoccaceae</taxon>
        <taxon>Rhodovulum</taxon>
    </lineage>
</organism>
<keyword evidence="3" id="KW-0444">Lipid biosynthesis</keyword>
<keyword evidence="10" id="KW-1208">Phospholipid metabolism</keyword>
<dbReference type="EMBL" id="AP014800">
    <property type="protein sequence ID" value="BAQ67867.1"/>
    <property type="molecule type" value="Genomic_DNA"/>
</dbReference>
<dbReference type="InterPro" id="IPR043130">
    <property type="entry name" value="CDP-OH_PTrfase_TM_dom"/>
</dbReference>
<feature type="transmembrane region" description="Helical" evidence="12">
    <location>
        <begin position="85"/>
        <end position="101"/>
    </location>
</feature>
<evidence type="ECO:0000256" key="1">
    <source>
        <dbReference type="ARBA" id="ARBA00004141"/>
    </source>
</evidence>
<dbReference type="eggNOG" id="COG1183">
    <property type="taxonomic scope" value="Bacteria"/>
</dbReference>
<gene>
    <name evidence="13" type="ORF">NHU_00699</name>
</gene>
<dbReference type="InterPro" id="IPR048254">
    <property type="entry name" value="CDP_ALCOHOL_P_TRANSF_CS"/>
</dbReference>
<dbReference type="RefSeq" id="WP_042464264.1">
    <property type="nucleotide sequence ID" value="NZ_CP015421.1"/>
</dbReference>
<evidence type="ECO:0000256" key="11">
    <source>
        <dbReference type="RuleBase" id="RU003750"/>
    </source>
</evidence>
<dbReference type="GO" id="GO:0016780">
    <property type="term" value="F:phosphotransferase activity, for other substituted phosphate groups"/>
    <property type="evidence" value="ECO:0007669"/>
    <property type="project" value="InterPro"/>
</dbReference>
<keyword evidence="6 12" id="KW-1133">Transmembrane helix</keyword>
<evidence type="ECO:0000256" key="8">
    <source>
        <dbReference type="ARBA" id="ARBA00023136"/>
    </source>
</evidence>
<keyword evidence="9" id="KW-0594">Phospholipid biosynthesis</keyword>
<dbReference type="Pfam" id="PF01066">
    <property type="entry name" value="CDP-OH_P_transf"/>
    <property type="match status" value="1"/>
</dbReference>
<dbReference type="GO" id="GO:0016020">
    <property type="term" value="C:membrane"/>
    <property type="evidence" value="ECO:0007669"/>
    <property type="project" value="UniProtKB-SubCell"/>
</dbReference>